<feature type="region of interest" description="Disordered" evidence="1">
    <location>
        <begin position="19"/>
        <end position="83"/>
    </location>
</feature>
<dbReference type="EMBL" id="BGZK01000989">
    <property type="protein sequence ID" value="GBP67717.1"/>
    <property type="molecule type" value="Genomic_DNA"/>
</dbReference>
<dbReference type="Proteomes" id="UP000299102">
    <property type="component" value="Unassembled WGS sequence"/>
</dbReference>
<proteinExistence type="predicted"/>
<keyword evidence="3" id="KW-1185">Reference proteome</keyword>
<organism evidence="2 3">
    <name type="scientific">Eumeta variegata</name>
    <name type="common">Bagworm moth</name>
    <name type="synonym">Eumeta japonica</name>
    <dbReference type="NCBI Taxonomy" id="151549"/>
    <lineage>
        <taxon>Eukaryota</taxon>
        <taxon>Metazoa</taxon>
        <taxon>Ecdysozoa</taxon>
        <taxon>Arthropoda</taxon>
        <taxon>Hexapoda</taxon>
        <taxon>Insecta</taxon>
        <taxon>Pterygota</taxon>
        <taxon>Neoptera</taxon>
        <taxon>Endopterygota</taxon>
        <taxon>Lepidoptera</taxon>
        <taxon>Glossata</taxon>
        <taxon>Ditrysia</taxon>
        <taxon>Tineoidea</taxon>
        <taxon>Psychidae</taxon>
        <taxon>Oiketicinae</taxon>
        <taxon>Eumeta</taxon>
    </lineage>
</organism>
<protein>
    <submittedName>
        <fullName evidence="2">Uncharacterized protein</fullName>
    </submittedName>
</protein>
<comment type="caution">
    <text evidence="2">The sequence shown here is derived from an EMBL/GenBank/DDBJ whole genome shotgun (WGS) entry which is preliminary data.</text>
</comment>
<name>A0A4C1XZM9_EUMVA</name>
<evidence type="ECO:0000313" key="2">
    <source>
        <dbReference type="EMBL" id="GBP67717.1"/>
    </source>
</evidence>
<evidence type="ECO:0000313" key="3">
    <source>
        <dbReference type="Proteomes" id="UP000299102"/>
    </source>
</evidence>
<sequence length="116" mass="13371">MRRDLRVFVAPDAAATHITGKTSDAAKTAAAESRRRRRGVSRVVRQRRQRALIAERDHDVREQRSGRRRSDRRPPRPALSKDSLISIRDAANVLLCSADCYRNRRVDSRRRHTQAC</sequence>
<reference evidence="2 3" key="1">
    <citation type="journal article" date="2019" name="Commun. Biol.">
        <title>The bagworm genome reveals a unique fibroin gene that provides high tensile strength.</title>
        <authorList>
            <person name="Kono N."/>
            <person name="Nakamura H."/>
            <person name="Ohtoshi R."/>
            <person name="Tomita M."/>
            <person name="Numata K."/>
            <person name="Arakawa K."/>
        </authorList>
    </citation>
    <scope>NUCLEOTIDE SEQUENCE [LARGE SCALE GENOMIC DNA]</scope>
</reference>
<gene>
    <name evidence="2" type="ORF">EVAR_40488_1</name>
</gene>
<feature type="compositionally biased region" description="Basic residues" evidence="1">
    <location>
        <begin position="34"/>
        <end position="50"/>
    </location>
</feature>
<dbReference type="AlphaFoldDB" id="A0A4C1XZM9"/>
<evidence type="ECO:0000256" key="1">
    <source>
        <dbReference type="SAM" id="MobiDB-lite"/>
    </source>
</evidence>
<accession>A0A4C1XZM9</accession>
<feature type="compositionally biased region" description="Basic and acidic residues" evidence="1">
    <location>
        <begin position="53"/>
        <end position="65"/>
    </location>
</feature>